<gene>
    <name evidence="1" type="ORF">FB00_17380</name>
</gene>
<sequence length="152" mass="16207">MTASEQIVRTVADAPWLPPGGRAAVVRAEGVSCPEPASLVRLLVERDDAVFCVPRDGTGKRDLPTTRVEPGESGWAAARRVAGDVLGAPGDLTVVGYVRNTVRSGSGYPWPTPHAHFVVFRTGAVDVRVPGAWVPRAAPGDLVERHWWPLVG</sequence>
<evidence type="ECO:0008006" key="3">
    <source>
        <dbReference type="Google" id="ProtNLM"/>
    </source>
</evidence>
<protein>
    <recommendedName>
        <fullName evidence="3">NUDIX hydrolase</fullName>
    </recommendedName>
</protein>
<dbReference type="Proteomes" id="UP000035265">
    <property type="component" value="Unassembled WGS sequence"/>
</dbReference>
<keyword evidence="2" id="KW-1185">Reference proteome</keyword>
<accession>A0A0H2KNT3</accession>
<evidence type="ECO:0000313" key="2">
    <source>
        <dbReference type="Proteomes" id="UP000035265"/>
    </source>
</evidence>
<dbReference type="AlphaFoldDB" id="A0A0H2KNT3"/>
<comment type="caution">
    <text evidence="1">The sequence shown here is derived from an EMBL/GenBank/DDBJ whole genome shotgun (WGS) entry which is preliminary data.</text>
</comment>
<dbReference type="RefSeq" id="WP_047234102.1">
    <property type="nucleotide sequence ID" value="NZ_JNBQ01000033.1"/>
</dbReference>
<dbReference type="PATRIC" id="fig|264251.5.peg.3524"/>
<evidence type="ECO:0000313" key="1">
    <source>
        <dbReference type="EMBL" id="KLN33484.1"/>
    </source>
</evidence>
<name>A0A0H2KNT3_9MICO</name>
<dbReference type="SUPFAM" id="SSF55811">
    <property type="entry name" value="Nudix"/>
    <property type="match status" value="1"/>
</dbReference>
<organism evidence="1 2">
    <name type="scientific">Cellulosimicrobium funkei</name>
    <dbReference type="NCBI Taxonomy" id="264251"/>
    <lineage>
        <taxon>Bacteria</taxon>
        <taxon>Bacillati</taxon>
        <taxon>Actinomycetota</taxon>
        <taxon>Actinomycetes</taxon>
        <taxon>Micrococcales</taxon>
        <taxon>Promicromonosporaceae</taxon>
        <taxon>Cellulosimicrobium</taxon>
    </lineage>
</organism>
<reference evidence="1 2" key="1">
    <citation type="submission" date="2014-05" db="EMBL/GenBank/DDBJ databases">
        <title>Cellulosimicrobium funkei U11 genome.</title>
        <authorList>
            <person name="Hu C."/>
            <person name="Gong Y."/>
            <person name="Wan W."/>
            <person name="Jiang M."/>
        </authorList>
    </citation>
    <scope>NUCLEOTIDE SEQUENCE [LARGE SCALE GENOMIC DNA]</scope>
    <source>
        <strain evidence="1 2">U11</strain>
    </source>
</reference>
<proteinExistence type="predicted"/>
<dbReference type="InterPro" id="IPR015797">
    <property type="entry name" value="NUDIX_hydrolase-like_dom_sf"/>
</dbReference>
<dbReference type="STRING" id="264251.FB00_17380"/>
<dbReference type="Gene3D" id="3.90.79.10">
    <property type="entry name" value="Nucleoside Triphosphate Pyrophosphohydrolase"/>
    <property type="match status" value="1"/>
</dbReference>
<dbReference type="EMBL" id="JNBQ01000033">
    <property type="protein sequence ID" value="KLN33484.1"/>
    <property type="molecule type" value="Genomic_DNA"/>
</dbReference>